<evidence type="ECO:0000313" key="4">
    <source>
        <dbReference type="Proteomes" id="UP001604277"/>
    </source>
</evidence>
<protein>
    <submittedName>
        <fullName evidence="3">Uncharacterized protein</fullName>
    </submittedName>
</protein>
<dbReference type="Proteomes" id="UP001604277">
    <property type="component" value="Unassembled WGS sequence"/>
</dbReference>
<dbReference type="PANTHER" id="PTHR35307:SF3">
    <property type="entry name" value="DUF4220 DOMAIN-CONTAINING PROTEIN"/>
    <property type="match status" value="1"/>
</dbReference>
<sequence length="804" mass="91565">MVDSSAPMPWIGVYAAVASLIWVVALMADVVHSVRHRKLWFPCRYSALNAASLTVLAIAVKLPMDLTTPMPGIFDQAAKSMSTAFLCASTTHFMPSVGSMSDRDILVNLAALGILIVTLTVNVIIQLFTGVIEDSMRIQVVVVFLNVYSFIILSSSALTVFTSKRYLEHKYNELHKRISGEELQGDEIMDLDKLKLRVKKYWVMAETGNPQFVMARSEASAVLFMIFLISYLSNGITRPRFYNKPIIDSDYKWSVYLVYWTQYVGMVLCFVMSLGRFLVALLHTVQNVRKCTVSSISLDIQNYRIKRLVDWKKRPPPLQVRRQKLRKIIYDIRNLLLNICIGSQLVIVLANKLFVPVSFFGSLYLLVRYAVYDYLVFLLIPLTILIYFAISRNRIIRFLVTLKNKFLRESEASVNRNEPEDMHGNEQGLRNFVLLLENEAIQNGYLMFINTSINSYIMMGAKHQPRYLMDLLENSTSFEGVLKFESDLVSPIIGKEPLNCWSLSVATLTSIMIALPKVQNEKRNKLLQSVIEGFKYVRLIERSLDVHKELVSSTNAADFLWVVAELRRKWLDTDLQKIYRVSKSSKETLQILANRSEDILKEFTSKMNGNMVESGHIYLPENVIIANSMYKISNTLLLVYEESYHSASDTQVFEKLSVIIADIFAACLTNLPHVILMKCYSSSIEEREKCIKEATRLLGETQDIMKDLWKREIPNLSPEQSIYIDEWRALLKHTNHGTLDSTSSSENIITASSIEVHLDIQEIRASATQGALENDEDKVESHVSGEAGDLEEGKREQPNIIVLS</sequence>
<dbReference type="AlphaFoldDB" id="A0ABD1W6Q1"/>
<feature type="transmembrane region" description="Helical" evidence="2">
    <location>
        <begin position="43"/>
        <end position="64"/>
    </location>
</feature>
<feature type="transmembrane region" description="Helical" evidence="2">
    <location>
        <begin position="335"/>
        <end position="359"/>
    </location>
</feature>
<keyword evidence="4" id="KW-1185">Reference proteome</keyword>
<proteinExistence type="predicted"/>
<gene>
    <name evidence="3" type="ORF">Fot_14573</name>
</gene>
<accession>A0ABD1W6Q1</accession>
<keyword evidence="2" id="KW-0472">Membrane</keyword>
<dbReference type="EMBL" id="JBFOLJ010000004">
    <property type="protein sequence ID" value="KAL2545340.1"/>
    <property type="molecule type" value="Genomic_DNA"/>
</dbReference>
<feature type="region of interest" description="Disordered" evidence="1">
    <location>
        <begin position="770"/>
        <end position="804"/>
    </location>
</feature>
<evidence type="ECO:0000256" key="1">
    <source>
        <dbReference type="SAM" id="MobiDB-lite"/>
    </source>
</evidence>
<keyword evidence="2" id="KW-0812">Transmembrane</keyword>
<feature type="transmembrane region" description="Helical" evidence="2">
    <location>
        <begin position="106"/>
        <end position="132"/>
    </location>
</feature>
<feature type="transmembrane region" description="Helical" evidence="2">
    <location>
        <begin position="219"/>
        <end position="237"/>
    </location>
</feature>
<keyword evidence="2" id="KW-1133">Transmembrane helix</keyword>
<comment type="caution">
    <text evidence="3">The sequence shown here is derived from an EMBL/GenBank/DDBJ whole genome shotgun (WGS) entry which is preliminary data.</text>
</comment>
<name>A0ABD1W6Q1_9LAMI</name>
<reference evidence="4" key="1">
    <citation type="submission" date="2024-07" db="EMBL/GenBank/DDBJ databases">
        <title>Two chromosome-level genome assemblies of Korean endemic species Abeliophyllum distichum and Forsythia ovata (Oleaceae).</title>
        <authorList>
            <person name="Jang H."/>
        </authorList>
    </citation>
    <scope>NUCLEOTIDE SEQUENCE [LARGE SCALE GENOMIC DNA]</scope>
</reference>
<feature type="transmembrane region" description="Helical" evidence="2">
    <location>
        <begin position="371"/>
        <end position="390"/>
    </location>
</feature>
<evidence type="ECO:0000313" key="3">
    <source>
        <dbReference type="EMBL" id="KAL2545340.1"/>
    </source>
</evidence>
<feature type="transmembrane region" description="Helical" evidence="2">
    <location>
        <begin position="12"/>
        <end position="31"/>
    </location>
</feature>
<organism evidence="3 4">
    <name type="scientific">Forsythia ovata</name>
    <dbReference type="NCBI Taxonomy" id="205694"/>
    <lineage>
        <taxon>Eukaryota</taxon>
        <taxon>Viridiplantae</taxon>
        <taxon>Streptophyta</taxon>
        <taxon>Embryophyta</taxon>
        <taxon>Tracheophyta</taxon>
        <taxon>Spermatophyta</taxon>
        <taxon>Magnoliopsida</taxon>
        <taxon>eudicotyledons</taxon>
        <taxon>Gunneridae</taxon>
        <taxon>Pentapetalae</taxon>
        <taxon>asterids</taxon>
        <taxon>lamiids</taxon>
        <taxon>Lamiales</taxon>
        <taxon>Oleaceae</taxon>
        <taxon>Forsythieae</taxon>
        <taxon>Forsythia</taxon>
    </lineage>
</organism>
<feature type="transmembrane region" description="Helical" evidence="2">
    <location>
        <begin position="138"/>
        <end position="161"/>
    </location>
</feature>
<feature type="transmembrane region" description="Helical" evidence="2">
    <location>
        <begin position="257"/>
        <end position="279"/>
    </location>
</feature>
<dbReference type="PANTHER" id="PTHR35307">
    <property type="entry name" value="PROTEIN, PUTATIVE-RELATED"/>
    <property type="match status" value="1"/>
</dbReference>
<evidence type="ECO:0000256" key="2">
    <source>
        <dbReference type="SAM" id="Phobius"/>
    </source>
</evidence>